<evidence type="ECO:0000256" key="5">
    <source>
        <dbReference type="ARBA" id="ARBA00023235"/>
    </source>
</evidence>
<keyword evidence="5" id="KW-0413">Isomerase</keyword>
<dbReference type="EMBL" id="BARV01021522">
    <property type="protein sequence ID" value="GAI24604.1"/>
    <property type="molecule type" value="Genomic_DNA"/>
</dbReference>
<reference evidence="7" key="1">
    <citation type="journal article" date="2014" name="Front. Microbiol.">
        <title>High frequency of phylogenetically diverse reductive dehalogenase-homologous genes in deep subseafloor sedimentary metagenomes.</title>
        <authorList>
            <person name="Kawai M."/>
            <person name="Futagami T."/>
            <person name="Toyoda A."/>
            <person name="Takaki Y."/>
            <person name="Nishi S."/>
            <person name="Hori S."/>
            <person name="Arai W."/>
            <person name="Tsubouchi T."/>
            <person name="Morono Y."/>
            <person name="Uchiyama I."/>
            <person name="Ito T."/>
            <person name="Fujiyama A."/>
            <person name="Inagaki F."/>
            <person name="Takami H."/>
        </authorList>
    </citation>
    <scope>NUCLEOTIDE SEQUENCE</scope>
    <source>
        <strain evidence="7">Expedition CK06-06</strain>
    </source>
</reference>
<dbReference type="Pfam" id="PF02880">
    <property type="entry name" value="PGM_PMM_III"/>
    <property type="match status" value="1"/>
</dbReference>
<dbReference type="SUPFAM" id="SSF53738">
    <property type="entry name" value="Phosphoglucomutase, first 3 domains"/>
    <property type="match status" value="1"/>
</dbReference>
<dbReference type="AlphaFoldDB" id="X1P119"/>
<keyword evidence="2" id="KW-0597">Phosphoprotein</keyword>
<accession>X1P119</accession>
<feature type="non-terminal residue" evidence="7">
    <location>
        <position position="1"/>
    </location>
</feature>
<evidence type="ECO:0000256" key="3">
    <source>
        <dbReference type="ARBA" id="ARBA00022723"/>
    </source>
</evidence>
<evidence type="ECO:0000256" key="2">
    <source>
        <dbReference type="ARBA" id="ARBA00022553"/>
    </source>
</evidence>
<sequence length="112" mass="12891">DEKGKMIPSDFITCLISQNILKENLRAKILYNICSSNIIKDVVKENGGVPIMGKIGHTFIKKRMKKDNVFFSGEFSGHYFLGAPYFFEVPLVILFKILEEISQKVKFSDFFF</sequence>
<keyword evidence="4" id="KW-0460">Magnesium</keyword>
<evidence type="ECO:0000259" key="6">
    <source>
        <dbReference type="Pfam" id="PF02880"/>
    </source>
</evidence>
<comment type="cofactor">
    <cofactor evidence="1">
        <name>Mg(2+)</name>
        <dbReference type="ChEBI" id="CHEBI:18420"/>
    </cofactor>
</comment>
<evidence type="ECO:0000256" key="1">
    <source>
        <dbReference type="ARBA" id="ARBA00001946"/>
    </source>
</evidence>
<dbReference type="GO" id="GO:0016868">
    <property type="term" value="F:intramolecular phosphotransferase activity"/>
    <property type="evidence" value="ECO:0007669"/>
    <property type="project" value="InterPro"/>
</dbReference>
<evidence type="ECO:0000256" key="4">
    <source>
        <dbReference type="ARBA" id="ARBA00022842"/>
    </source>
</evidence>
<proteinExistence type="predicted"/>
<protein>
    <recommendedName>
        <fullName evidence="6">Alpha-D-phosphohexomutase alpha/beta/alpha domain-containing protein</fullName>
    </recommendedName>
</protein>
<dbReference type="GO" id="GO:0005975">
    <property type="term" value="P:carbohydrate metabolic process"/>
    <property type="evidence" value="ECO:0007669"/>
    <property type="project" value="InterPro"/>
</dbReference>
<dbReference type="PANTHER" id="PTHR43771">
    <property type="entry name" value="PHOSPHOMANNOMUTASE"/>
    <property type="match status" value="1"/>
</dbReference>
<gene>
    <name evidence="7" type="ORF">S06H3_35638</name>
</gene>
<organism evidence="7">
    <name type="scientific">marine sediment metagenome</name>
    <dbReference type="NCBI Taxonomy" id="412755"/>
    <lineage>
        <taxon>unclassified sequences</taxon>
        <taxon>metagenomes</taxon>
        <taxon>ecological metagenomes</taxon>
    </lineage>
</organism>
<evidence type="ECO:0000313" key="7">
    <source>
        <dbReference type="EMBL" id="GAI24604.1"/>
    </source>
</evidence>
<keyword evidence="3" id="KW-0479">Metal-binding</keyword>
<dbReference type="PANTHER" id="PTHR43771:SF1">
    <property type="entry name" value="PHOSPHOMANNOMUTASE"/>
    <property type="match status" value="1"/>
</dbReference>
<dbReference type="GO" id="GO:0046872">
    <property type="term" value="F:metal ion binding"/>
    <property type="evidence" value="ECO:0007669"/>
    <property type="project" value="UniProtKB-KW"/>
</dbReference>
<name>X1P119_9ZZZZ</name>
<dbReference type="InterPro" id="IPR005846">
    <property type="entry name" value="A-D-PHexomutase_a/b/a-III"/>
</dbReference>
<dbReference type="InterPro" id="IPR016055">
    <property type="entry name" value="A-D-PHexomutase_a/b/a-I/II/III"/>
</dbReference>
<feature type="domain" description="Alpha-D-phosphohexomutase alpha/beta/alpha" evidence="6">
    <location>
        <begin position="9"/>
        <end position="82"/>
    </location>
</feature>
<comment type="caution">
    <text evidence="7">The sequence shown here is derived from an EMBL/GenBank/DDBJ whole genome shotgun (WGS) entry which is preliminary data.</text>
</comment>
<dbReference type="Gene3D" id="3.40.120.10">
    <property type="entry name" value="Alpha-D-Glucose-1,6-Bisphosphate, subunit A, domain 3"/>
    <property type="match status" value="1"/>
</dbReference>